<dbReference type="EMBL" id="UYWY01020318">
    <property type="protein sequence ID" value="VDM41215.1"/>
    <property type="molecule type" value="Genomic_DNA"/>
</dbReference>
<protein>
    <submittedName>
        <fullName evidence="3">Transposase</fullName>
    </submittedName>
</protein>
<dbReference type="AlphaFoldDB" id="A0A183UN24"/>
<name>A0A183UN24_TOXCA</name>
<proteinExistence type="predicted"/>
<organism evidence="2 3">
    <name type="scientific">Toxocara canis</name>
    <name type="common">Canine roundworm</name>
    <dbReference type="NCBI Taxonomy" id="6265"/>
    <lineage>
        <taxon>Eukaryota</taxon>
        <taxon>Metazoa</taxon>
        <taxon>Ecdysozoa</taxon>
        <taxon>Nematoda</taxon>
        <taxon>Chromadorea</taxon>
        <taxon>Rhabditida</taxon>
        <taxon>Spirurina</taxon>
        <taxon>Ascaridomorpha</taxon>
        <taxon>Ascaridoidea</taxon>
        <taxon>Toxocaridae</taxon>
        <taxon>Toxocara</taxon>
    </lineage>
</organism>
<accession>A0A183UN24</accession>
<evidence type="ECO:0000313" key="3">
    <source>
        <dbReference type="WBParaSite" id="TCNE_0000989401-mRNA-1"/>
    </source>
</evidence>
<evidence type="ECO:0000313" key="2">
    <source>
        <dbReference type="Proteomes" id="UP000050794"/>
    </source>
</evidence>
<keyword evidence="2" id="KW-1185">Reference proteome</keyword>
<dbReference type="WBParaSite" id="TCNE_0000989401-mRNA-1">
    <property type="protein sequence ID" value="TCNE_0000989401-mRNA-1"/>
    <property type="gene ID" value="TCNE_0000989401"/>
</dbReference>
<gene>
    <name evidence="1" type="ORF">TCNE_LOCUS9894</name>
</gene>
<evidence type="ECO:0000313" key="1">
    <source>
        <dbReference type="EMBL" id="VDM41215.1"/>
    </source>
</evidence>
<dbReference type="Proteomes" id="UP000050794">
    <property type="component" value="Unassembled WGS sequence"/>
</dbReference>
<reference evidence="1 2" key="2">
    <citation type="submission" date="2018-11" db="EMBL/GenBank/DDBJ databases">
        <authorList>
            <consortium name="Pathogen Informatics"/>
        </authorList>
    </citation>
    <scope>NUCLEOTIDE SEQUENCE [LARGE SCALE GENOMIC DNA]</scope>
</reference>
<reference evidence="3" key="1">
    <citation type="submission" date="2016-06" db="UniProtKB">
        <authorList>
            <consortium name="WormBaseParasite"/>
        </authorList>
    </citation>
    <scope>IDENTIFICATION</scope>
</reference>
<sequence length="75" mass="8149">MGTSQKKKGLYKLERLAKTYSDVGRHMETLTERLSLATGADNASLGFIFDEGLFSNPRVVESVNLAGTLRNGTVS</sequence>